<evidence type="ECO:0000256" key="1">
    <source>
        <dbReference type="ARBA" id="ARBA00022801"/>
    </source>
</evidence>
<dbReference type="EC" id="3.1.3.3" evidence="3"/>
<comment type="catalytic activity">
    <reaction evidence="3">
        <text>O-phospho-D-serine + H2O = D-serine + phosphate</text>
        <dbReference type="Rhea" id="RHEA:24873"/>
        <dbReference type="ChEBI" id="CHEBI:15377"/>
        <dbReference type="ChEBI" id="CHEBI:35247"/>
        <dbReference type="ChEBI" id="CHEBI:43474"/>
        <dbReference type="ChEBI" id="CHEBI:58680"/>
        <dbReference type="EC" id="3.1.3.3"/>
    </reaction>
</comment>
<gene>
    <name evidence="4" type="ORF">FFL34_12975</name>
</gene>
<dbReference type="Proteomes" id="UP000306980">
    <property type="component" value="Unassembled WGS sequence"/>
</dbReference>
<dbReference type="PANTHER" id="PTHR46470">
    <property type="entry name" value="N-ACYLNEURAMINATE-9-PHOSPHATASE"/>
    <property type="match status" value="1"/>
</dbReference>
<accession>A0A5S3QMD6</accession>
<dbReference type="InterPro" id="IPR023214">
    <property type="entry name" value="HAD_sf"/>
</dbReference>
<keyword evidence="3" id="KW-0028">Amino-acid biosynthesis</keyword>
<dbReference type="Gene3D" id="3.40.50.1000">
    <property type="entry name" value="HAD superfamily/HAD-like"/>
    <property type="match status" value="1"/>
</dbReference>
<dbReference type="Pfam" id="PF00702">
    <property type="entry name" value="Hydrolase"/>
    <property type="match status" value="1"/>
</dbReference>
<dbReference type="GO" id="GO:0036424">
    <property type="term" value="F:L-phosphoserine phosphatase activity"/>
    <property type="evidence" value="ECO:0007669"/>
    <property type="project" value="UniProtKB-UniRule"/>
</dbReference>
<comment type="similarity">
    <text evidence="3">Belongs to the HAD-like hydrolase superfamily.</text>
</comment>
<dbReference type="AlphaFoldDB" id="A0A5S3QMD6"/>
<keyword evidence="3" id="KW-0170">Cobalt</keyword>
<keyword evidence="3" id="KW-0718">Serine biosynthesis</keyword>
<evidence type="ECO:0000256" key="3">
    <source>
        <dbReference type="HAMAP-Rule" id="MF_02240"/>
    </source>
</evidence>
<dbReference type="SFLD" id="SFLDG01129">
    <property type="entry name" value="C1.5:_HAD__Beta-PGM__Phosphata"/>
    <property type="match status" value="1"/>
</dbReference>
<evidence type="ECO:0000313" key="4">
    <source>
        <dbReference type="EMBL" id="TMN22897.1"/>
    </source>
</evidence>
<comment type="cofactor">
    <cofactor evidence="3">
        <name>Mg(2+)</name>
        <dbReference type="ChEBI" id="CHEBI:18420"/>
    </cofactor>
    <cofactor evidence="3">
        <name>Co(2+)</name>
        <dbReference type="ChEBI" id="CHEBI:48828"/>
    </cofactor>
</comment>
<dbReference type="GO" id="GO:0006564">
    <property type="term" value="P:L-serine biosynthetic process"/>
    <property type="evidence" value="ECO:0007669"/>
    <property type="project" value="UniProtKB-UniRule"/>
</dbReference>
<dbReference type="SUPFAM" id="SSF56784">
    <property type="entry name" value="HAD-like"/>
    <property type="match status" value="1"/>
</dbReference>
<proteinExistence type="inferred from homology"/>
<dbReference type="InterPro" id="IPR044266">
    <property type="entry name" value="PSP_YsaA"/>
</dbReference>
<dbReference type="EMBL" id="VCIA01000001">
    <property type="protein sequence ID" value="TMN22897.1"/>
    <property type="molecule type" value="Genomic_DNA"/>
</dbReference>
<dbReference type="InterPro" id="IPR036412">
    <property type="entry name" value="HAD-like_sf"/>
</dbReference>
<keyword evidence="1 3" id="KW-0378">Hydrolase</keyword>
<dbReference type="RefSeq" id="WP_138603793.1">
    <property type="nucleotide sequence ID" value="NZ_VCIA01000001.1"/>
</dbReference>
<organism evidence="4 5">
    <name type="scientific">Lentibacillus cibarius</name>
    <dbReference type="NCBI Taxonomy" id="2583219"/>
    <lineage>
        <taxon>Bacteria</taxon>
        <taxon>Bacillati</taxon>
        <taxon>Bacillota</taxon>
        <taxon>Bacilli</taxon>
        <taxon>Bacillales</taxon>
        <taxon>Bacillaceae</taxon>
        <taxon>Lentibacillus</taxon>
    </lineage>
</organism>
<keyword evidence="2 3" id="KW-0460">Magnesium</keyword>
<sequence>MLKAIMFDLDDTLIWDEKSVDEAFRASGQKATQRYGVDGEAFVQEVKGIAPKLFATYDTYEFTKMIGISPFEGLWGVFDDEGEMPAKLKSLMPGYRKDVWTKGLQAFGIDDPAFGLELAETFQSERRKQQFVYEETFHVLDELKDDYQLLMLTNGSPDLQKTKLTITPELRTYFDQIVISGAFGKGKPDSSIFNHALALLGVEKHEALMVGDNLYTDILGASESGVRSVWINHHDQAKEIIPTYEITRLQELLAVVKSCS</sequence>
<dbReference type="OrthoDB" id="9809962at2"/>
<comment type="function">
    <text evidence="3">Catalyzes the last step of the phosphorylated serine biosynthetic pathway, i.e. dephosphorylation of O-phospho-L-serine to form L-serine.</text>
</comment>
<dbReference type="HAMAP" id="MF_02240">
    <property type="entry name" value="PSP"/>
    <property type="match status" value="1"/>
</dbReference>
<dbReference type="Gene3D" id="1.20.120.1600">
    <property type="match status" value="1"/>
</dbReference>
<name>A0A5S3QMD6_9BACI</name>
<comment type="pathway">
    <text evidence="3">Amino-acid biosynthesis; L-serine biosynthesis; L-serine from 3-phospho-D-glycerate: step 3/3.</text>
</comment>
<evidence type="ECO:0000256" key="2">
    <source>
        <dbReference type="ARBA" id="ARBA00022842"/>
    </source>
</evidence>
<dbReference type="SFLD" id="SFLDS00003">
    <property type="entry name" value="Haloacid_Dehalogenase"/>
    <property type="match status" value="1"/>
</dbReference>
<dbReference type="InterPro" id="IPR006439">
    <property type="entry name" value="HAD-SF_hydro_IA"/>
</dbReference>
<protein>
    <recommendedName>
        <fullName evidence="3">Phosphoserine phosphatase</fullName>
        <shortName evidence="3">PSP</shortName>
        <ecNumber evidence="3">3.1.3.3</ecNumber>
    </recommendedName>
</protein>
<reference evidence="4 5" key="1">
    <citation type="submission" date="2019-05" db="EMBL/GenBank/DDBJ databases">
        <title>Genomic analysis of Lentibacillus sp. NKC220-2.</title>
        <authorList>
            <person name="Oh Y.J."/>
        </authorList>
    </citation>
    <scope>NUCLEOTIDE SEQUENCE [LARGE SCALE GENOMIC DNA]</scope>
    <source>
        <strain evidence="4 5">NKC220-2</strain>
    </source>
</reference>
<comment type="caution">
    <text evidence="4">The sequence shown here is derived from an EMBL/GenBank/DDBJ whole genome shotgun (WGS) entry which is preliminary data.</text>
</comment>
<dbReference type="NCBIfam" id="TIGR01549">
    <property type="entry name" value="HAD-SF-IA-v1"/>
    <property type="match status" value="1"/>
</dbReference>
<evidence type="ECO:0000313" key="5">
    <source>
        <dbReference type="Proteomes" id="UP000306980"/>
    </source>
</evidence>
<dbReference type="InterPro" id="IPR051400">
    <property type="entry name" value="HAD-like_hydrolase"/>
</dbReference>
<dbReference type="PANTHER" id="PTHR46470:SF3">
    <property type="entry name" value="N-ACYLNEURAMINATE-9-PHOSPHATASE"/>
    <property type="match status" value="1"/>
</dbReference>
<comment type="catalytic activity">
    <reaction evidence="3">
        <text>O-phospho-L-serine + H2O = L-serine + phosphate</text>
        <dbReference type="Rhea" id="RHEA:21208"/>
        <dbReference type="ChEBI" id="CHEBI:15377"/>
        <dbReference type="ChEBI" id="CHEBI:33384"/>
        <dbReference type="ChEBI" id="CHEBI:43474"/>
        <dbReference type="ChEBI" id="CHEBI:57524"/>
        <dbReference type="EC" id="3.1.3.3"/>
    </reaction>
</comment>